<keyword evidence="2" id="KW-1185">Reference proteome</keyword>
<gene>
    <name evidence="1" type="ORF">HMPREF9123_1789</name>
</gene>
<dbReference type="Proteomes" id="UP000004105">
    <property type="component" value="Unassembled WGS sequence"/>
</dbReference>
<evidence type="ECO:0000313" key="1">
    <source>
        <dbReference type="EMBL" id="EGF10579.1"/>
    </source>
</evidence>
<reference evidence="1 2" key="1">
    <citation type="submission" date="2011-02" db="EMBL/GenBank/DDBJ databases">
        <authorList>
            <person name="Muzny D."/>
            <person name="Qin X."/>
            <person name="Deng J."/>
            <person name="Jiang H."/>
            <person name="Liu Y."/>
            <person name="Qu J."/>
            <person name="Song X.-Z."/>
            <person name="Zhang L."/>
            <person name="Thornton R."/>
            <person name="Coyle M."/>
            <person name="Francisco L."/>
            <person name="Jackson L."/>
            <person name="Javaid M."/>
            <person name="Korchina V."/>
            <person name="Kovar C."/>
            <person name="Mata R."/>
            <person name="Mathew T."/>
            <person name="Ngo R."/>
            <person name="Nguyen L."/>
            <person name="Nguyen N."/>
            <person name="Okwuonu G."/>
            <person name="Ongeri F."/>
            <person name="Pham C."/>
            <person name="Simmons D."/>
            <person name="Wilczek-Boney K."/>
            <person name="Hale W."/>
            <person name="Jakkamsetti A."/>
            <person name="Pham P."/>
            <person name="Ruth R."/>
            <person name="San Lucas F."/>
            <person name="Warren J."/>
            <person name="Zhang J."/>
            <person name="Zhao Z."/>
            <person name="Zhou C."/>
            <person name="Zhu D."/>
            <person name="Lee S."/>
            <person name="Bess C."/>
            <person name="Blankenburg K."/>
            <person name="Forbes L."/>
            <person name="Fu Q."/>
            <person name="Gubbala S."/>
            <person name="Hirani K."/>
            <person name="Jayaseelan J.C."/>
            <person name="Lara F."/>
            <person name="Munidasa M."/>
            <person name="Palculict T."/>
            <person name="Patil S."/>
            <person name="Pu L.-L."/>
            <person name="Saada N."/>
            <person name="Tang L."/>
            <person name="Weissenberger G."/>
            <person name="Zhu Y."/>
            <person name="Hemphill L."/>
            <person name="Shang Y."/>
            <person name="Youmans B."/>
            <person name="Ayvaz T."/>
            <person name="Ross M."/>
            <person name="Santibanez J."/>
            <person name="Aqrawi P."/>
            <person name="Gross S."/>
            <person name="Joshi V."/>
            <person name="Fowler G."/>
            <person name="Nazareth L."/>
            <person name="Reid J."/>
            <person name="Worley K."/>
            <person name="Petrosino J."/>
            <person name="Highlander S."/>
            <person name="Gibbs R."/>
        </authorList>
    </citation>
    <scope>NUCLEOTIDE SEQUENCE [LARGE SCALE GENOMIC DNA]</scope>
    <source>
        <strain evidence="1 2">ATCC BAA-1200</strain>
    </source>
</reference>
<proteinExistence type="predicted"/>
<evidence type="ECO:0000313" key="2">
    <source>
        <dbReference type="Proteomes" id="UP000004105"/>
    </source>
</evidence>
<sequence length="98" mass="11005">MRPHTESRVNGCTKPPAAWPKIGVGRAFMPDWRTPVNFEHVGHKCPTYGLRHTAYNVFGMERRAKTVLAVQVGCVALPRTRSETFAKVSACVQRRLNV</sequence>
<accession>F2BDI3</accession>
<dbReference type="EMBL" id="AFAY01000035">
    <property type="protein sequence ID" value="EGF10579.1"/>
    <property type="molecule type" value="Genomic_DNA"/>
</dbReference>
<organism evidence="1 2">
    <name type="scientific">Neisseria bacilliformis ATCC BAA-1200</name>
    <dbReference type="NCBI Taxonomy" id="888742"/>
    <lineage>
        <taxon>Bacteria</taxon>
        <taxon>Pseudomonadati</taxon>
        <taxon>Pseudomonadota</taxon>
        <taxon>Betaproteobacteria</taxon>
        <taxon>Neisseriales</taxon>
        <taxon>Neisseriaceae</taxon>
        <taxon>Neisseria</taxon>
    </lineage>
</organism>
<dbReference type="HOGENOM" id="CLU_2330807_0_0_4"/>
<name>F2BDI3_9NEIS</name>
<protein>
    <submittedName>
        <fullName evidence="1">Uncharacterized protein</fullName>
    </submittedName>
</protein>
<dbReference type="AlphaFoldDB" id="F2BDI3"/>
<comment type="caution">
    <text evidence="1">The sequence shown here is derived from an EMBL/GenBank/DDBJ whole genome shotgun (WGS) entry which is preliminary data.</text>
</comment>